<dbReference type="GeneID" id="22160039"/>
<dbReference type="AlphaFoldDB" id="A0A097KNP8"/>
<keyword evidence="1" id="KW-0472">Membrane</keyword>
<feature type="transmembrane region" description="Helical" evidence="1">
    <location>
        <begin position="100"/>
        <end position="121"/>
    </location>
</feature>
<accession>A0A097KNP8</accession>
<protein>
    <submittedName>
        <fullName evidence="2">Hypothetical chloroplast RF1</fullName>
    </submittedName>
</protein>
<keyword evidence="2" id="KW-0934">Plastid</keyword>
<sequence length="836" mass="99035">MSFVTTVRDYIELLNNVYDSVSNNIDFQKILYFSLIFLAKSLKSIFIYLISFQWFHDLTYLPVLIPELSNSILKENFFLNQPTVNFFNIFETCFYQNNKFLVGFLNSFFSCLPLSCSHFIIGRRLVIQGTIAGLVSALGNIFGQCVFLIFIIFGLRFFIIPWFSFEPINYFLGIFLLLTIVYDMVHERRMRPIEKNETKILINIFFINFLLVLMEQSCIFQYLGNLTITSDITLLDTNFGFSKFDFFLQNSLYIFGFFIGSLFFTIFFGILLLKSLNFLYKIFSFPYSTWLKNLNFLFLISIISFSLSSIPFYSIDYLLTSPLGFVSEDKVFENTLFSPNTVKDSIKLIGANSSFKSLDTDISFFDKGHYLKNDSLQTYEDLNFQGEYAWTTRQDRRSLYQQEKSKELILNLFKKTNSKTNETNLDFNKQLNNEDLNFTKQQKSSNLQSVQKEQSSEKNFIKKSNSSFLIEKQGNHFFNLNERFNTDYQLDEQKTSETFTILMDDTFAREFIQEEPKTNLEKKIKEKFYLNPIYKFLLSKEIDFFLFRQPVFYNLDSKQEKLLYEKRLLLKNYYDSLRFYNELPFLEDFNYLFNGSKNYADRIYNQQFKGTLKVVRRLFCITLNQNDTISNTFILKYDQPLFKNNNLKENFLIHEELSIKNIKKTPFLELTNPIPFYLGWDENLKKLILTNRLLPRFYSGFEITQINPKNLNKKLDISKNYKNLVYFLNLLNTSTQGKLYSIEFTTWPIPKKILTKPKSQSQIPYVVLFESIYDPQNKTIENLFKNDETSEWNYETLPYNVRKSNNLGEIIPPKRGGFLWPGNNFLKINIQKLINN</sequence>
<feature type="transmembrane region" description="Helical" evidence="1">
    <location>
        <begin position="168"/>
        <end position="185"/>
    </location>
</feature>
<organism evidence="2">
    <name type="scientific">Gloeotilopsis sterilis</name>
    <name type="common">Green alga</name>
    <dbReference type="NCBI Taxonomy" id="160069"/>
    <lineage>
        <taxon>Eukaryota</taxon>
        <taxon>Viridiplantae</taxon>
        <taxon>Chlorophyta</taxon>
        <taxon>core chlorophytes</taxon>
        <taxon>Ulvophyceae</taxon>
        <taxon>OUU clade</taxon>
        <taxon>Ulotrichales</taxon>
        <taxon>Ulotrichaceae</taxon>
        <taxon>Gloeotilopsis</taxon>
    </lineage>
</organism>
<dbReference type="RefSeq" id="YP_009105997.1">
    <property type="nucleotide sequence ID" value="NC_025538.1"/>
</dbReference>
<feature type="transmembrane region" description="Helical" evidence="1">
    <location>
        <begin position="30"/>
        <end position="55"/>
    </location>
</feature>
<evidence type="ECO:0000256" key="1">
    <source>
        <dbReference type="SAM" id="Phobius"/>
    </source>
</evidence>
<proteinExistence type="predicted"/>
<gene>
    <name evidence="2" type="primary">ycf1</name>
</gene>
<feature type="transmembrane region" description="Helical" evidence="1">
    <location>
        <begin position="200"/>
        <end position="223"/>
    </location>
</feature>
<keyword evidence="1" id="KW-0812">Transmembrane</keyword>
<keyword evidence="1" id="KW-1133">Transmembrane helix</keyword>
<geneLocation type="chloroplast" evidence="2"/>
<feature type="transmembrane region" description="Helical" evidence="1">
    <location>
        <begin position="141"/>
        <end position="162"/>
    </location>
</feature>
<keyword evidence="2" id="KW-0150">Chloroplast</keyword>
<dbReference type="EMBL" id="KM462877">
    <property type="protein sequence ID" value="AIT94808.1"/>
    <property type="molecule type" value="Genomic_DNA"/>
</dbReference>
<feature type="transmembrane region" description="Helical" evidence="1">
    <location>
        <begin position="294"/>
        <end position="313"/>
    </location>
</feature>
<name>A0A097KNP8_GLOST</name>
<reference evidence="2" key="1">
    <citation type="journal article" date="2014" name="BMC Evol. Biol.">
        <title>Chloroplast phylogenomic analysis resolves deep-level relationships within the green algal class Trebouxiophyceae.</title>
        <authorList>
            <person name="Lemieux C."/>
            <person name="Otis C."/>
            <person name="Turmel M."/>
        </authorList>
    </citation>
    <scope>NUCLEOTIDE SEQUENCE</scope>
</reference>
<evidence type="ECO:0000313" key="2">
    <source>
        <dbReference type="EMBL" id="AIT94808.1"/>
    </source>
</evidence>
<feature type="transmembrane region" description="Helical" evidence="1">
    <location>
        <begin position="252"/>
        <end position="273"/>
    </location>
</feature>